<dbReference type="Gene3D" id="3.40.190.10">
    <property type="entry name" value="Periplasmic binding protein-like II"/>
    <property type="match status" value="1"/>
</dbReference>
<accession>A0ABP9ES09</accession>
<comment type="caution">
    <text evidence="7">The sequence shown here is derived from an EMBL/GenBank/DDBJ whole genome shotgun (WGS) entry which is preliminary data.</text>
</comment>
<dbReference type="PANTHER" id="PTHR43649">
    <property type="entry name" value="ARABINOSE-BINDING PROTEIN-RELATED"/>
    <property type="match status" value="1"/>
</dbReference>
<dbReference type="RefSeq" id="WP_345701635.1">
    <property type="nucleotide sequence ID" value="NZ_BAABIS010000001.1"/>
</dbReference>
<keyword evidence="8" id="KW-1185">Reference proteome</keyword>
<evidence type="ECO:0000256" key="1">
    <source>
        <dbReference type="ARBA" id="ARBA00022475"/>
    </source>
</evidence>
<evidence type="ECO:0000256" key="3">
    <source>
        <dbReference type="ARBA" id="ARBA00023136"/>
    </source>
</evidence>
<dbReference type="InterPro" id="IPR006059">
    <property type="entry name" value="SBP"/>
</dbReference>
<name>A0ABP9ES09_9ACTN</name>
<sequence>MATSRILHRTLPAAAALALLAGAAACGSGGSGPSASAGPTTVTFWGWAPGYEEAAARFNATHQDVQVRFEKTVPGSKGGYAKVFAAVKAGNAPCLAQVGYESLPSFVVEGALQDVGKEAAEYRSQYGDAAWNSVKVGGQVYGIPVDMGPMALYYRTDLYAKYGLQPETTWEQFAADAAKLHAADPAGYLSVFNPDDPWWFAGMSSQPGGKWFEAGDKGWTVSMASDAGTARVADYWQGLVEKGLVKSEQSYTPDLYKDMQDGTIAAYAGPVWFSTILEQNAAQAAGKWAVAPMPQWQDGTRSVGNDGGSSTAVVKGCKSTGAALEFANWMSTDPAAVGILVEKAGIYPASTAGTSVPALSKPSPYFGGQQIFDVFKQALAQAPEWTWGPTMTQTASDLTDAFGTAVADHTDLTAALATVQTKTVDTMKAKGLTVTTG</sequence>
<dbReference type="InterPro" id="IPR050490">
    <property type="entry name" value="Bact_solute-bd_prot1"/>
</dbReference>
<evidence type="ECO:0000256" key="2">
    <source>
        <dbReference type="ARBA" id="ARBA00022729"/>
    </source>
</evidence>
<keyword evidence="2 6" id="KW-0732">Signal</keyword>
<evidence type="ECO:0000256" key="5">
    <source>
        <dbReference type="ARBA" id="ARBA00023288"/>
    </source>
</evidence>
<dbReference type="SUPFAM" id="SSF53850">
    <property type="entry name" value="Periplasmic binding protein-like II"/>
    <property type="match status" value="1"/>
</dbReference>
<dbReference type="Pfam" id="PF01547">
    <property type="entry name" value="SBP_bac_1"/>
    <property type="match status" value="1"/>
</dbReference>
<gene>
    <name evidence="7" type="ORF">GCM10023235_77730</name>
</gene>
<protein>
    <submittedName>
        <fullName evidence="7">Extracellular solute-binding protein</fullName>
    </submittedName>
</protein>
<evidence type="ECO:0000256" key="4">
    <source>
        <dbReference type="ARBA" id="ARBA00023139"/>
    </source>
</evidence>
<feature type="signal peptide" evidence="6">
    <location>
        <begin position="1"/>
        <end position="23"/>
    </location>
</feature>
<dbReference type="Proteomes" id="UP001501752">
    <property type="component" value="Unassembled WGS sequence"/>
</dbReference>
<keyword evidence="5" id="KW-0449">Lipoprotein</keyword>
<evidence type="ECO:0000256" key="6">
    <source>
        <dbReference type="SAM" id="SignalP"/>
    </source>
</evidence>
<keyword evidence="3" id="KW-0472">Membrane</keyword>
<evidence type="ECO:0000313" key="8">
    <source>
        <dbReference type="Proteomes" id="UP001501752"/>
    </source>
</evidence>
<dbReference type="PROSITE" id="PS51257">
    <property type="entry name" value="PROKAR_LIPOPROTEIN"/>
    <property type="match status" value="1"/>
</dbReference>
<evidence type="ECO:0000313" key="7">
    <source>
        <dbReference type="EMBL" id="GAA4885166.1"/>
    </source>
</evidence>
<reference evidence="8" key="1">
    <citation type="journal article" date="2019" name="Int. J. Syst. Evol. Microbiol.">
        <title>The Global Catalogue of Microorganisms (GCM) 10K type strain sequencing project: providing services to taxonomists for standard genome sequencing and annotation.</title>
        <authorList>
            <consortium name="The Broad Institute Genomics Platform"/>
            <consortium name="The Broad Institute Genome Sequencing Center for Infectious Disease"/>
            <person name="Wu L."/>
            <person name="Ma J."/>
        </authorList>
    </citation>
    <scope>NUCLEOTIDE SEQUENCE [LARGE SCALE GENOMIC DNA]</scope>
    <source>
        <strain evidence="8">JCM 13006</strain>
    </source>
</reference>
<keyword evidence="4" id="KW-0564">Palmitate</keyword>
<proteinExistence type="predicted"/>
<dbReference type="EMBL" id="BAABIS010000001">
    <property type="protein sequence ID" value="GAA4885166.1"/>
    <property type="molecule type" value="Genomic_DNA"/>
</dbReference>
<keyword evidence="1" id="KW-1003">Cell membrane</keyword>
<feature type="chain" id="PRO_5045471716" evidence="6">
    <location>
        <begin position="24"/>
        <end position="437"/>
    </location>
</feature>
<dbReference type="PANTHER" id="PTHR43649:SF33">
    <property type="entry name" value="POLYGALACTURONAN_RHAMNOGALACTURONAN-BINDING PROTEIN YTCQ"/>
    <property type="match status" value="1"/>
</dbReference>
<organism evidence="7 8">
    <name type="scientific">Kitasatospora terrestris</name>
    <dbReference type="NCBI Taxonomy" id="258051"/>
    <lineage>
        <taxon>Bacteria</taxon>
        <taxon>Bacillati</taxon>
        <taxon>Actinomycetota</taxon>
        <taxon>Actinomycetes</taxon>
        <taxon>Kitasatosporales</taxon>
        <taxon>Streptomycetaceae</taxon>
        <taxon>Kitasatospora</taxon>
    </lineage>
</organism>